<protein>
    <submittedName>
        <fullName evidence="1">Uncharacterized protein</fullName>
    </submittedName>
</protein>
<dbReference type="EMBL" id="GBXM01002724">
    <property type="protein sequence ID" value="JAI05854.1"/>
    <property type="molecule type" value="Transcribed_RNA"/>
</dbReference>
<sequence length="10" mass="1142">MSLPNPNWPS</sequence>
<dbReference type="EMBL" id="GBXM01002723">
    <property type="protein sequence ID" value="JAI05855.1"/>
    <property type="molecule type" value="Transcribed_RNA"/>
</dbReference>
<accession>A0A0E9XT78</accession>
<reference evidence="1" key="1">
    <citation type="submission" date="2014-11" db="EMBL/GenBank/DDBJ databases">
        <authorList>
            <person name="Amaro Gonzalez C."/>
        </authorList>
    </citation>
    <scope>NUCLEOTIDE SEQUENCE</scope>
</reference>
<name>A0A0E9XT78_ANGAN</name>
<proteinExistence type="predicted"/>
<organism evidence="1">
    <name type="scientific">Anguilla anguilla</name>
    <name type="common">European freshwater eel</name>
    <name type="synonym">Muraena anguilla</name>
    <dbReference type="NCBI Taxonomy" id="7936"/>
    <lineage>
        <taxon>Eukaryota</taxon>
        <taxon>Metazoa</taxon>
        <taxon>Chordata</taxon>
        <taxon>Craniata</taxon>
        <taxon>Vertebrata</taxon>
        <taxon>Euteleostomi</taxon>
        <taxon>Actinopterygii</taxon>
        <taxon>Neopterygii</taxon>
        <taxon>Teleostei</taxon>
        <taxon>Anguilliformes</taxon>
        <taxon>Anguillidae</taxon>
        <taxon>Anguilla</taxon>
    </lineage>
</organism>
<evidence type="ECO:0000313" key="1">
    <source>
        <dbReference type="EMBL" id="JAI05855.1"/>
    </source>
</evidence>
<reference evidence="1" key="2">
    <citation type="journal article" date="2015" name="Fish Shellfish Immunol.">
        <title>Early steps in the European eel (Anguilla anguilla)-Vibrio vulnificus interaction in the gills: Role of the RtxA13 toxin.</title>
        <authorList>
            <person name="Callol A."/>
            <person name="Pajuelo D."/>
            <person name="Ebbesson L."/>
            <person name="Teles M."/>
            <person name="MacKenzie S."/>
            <person name="Amaro C."/>
        </authorList>
    </citation>
    <scope>NUCLEOTIDE SEQUENCE</scope>
</reference>